<keyword evidence="3" id="KW-1185">Reference proteome</keyword>
<name>A0AAU9VVB7_9CNID</name>
<reference evidence="2 3" key="1">
    <citation type="submission" date="2022-05" db="EMBL/GenBank/DDBJ databases">
        <authorList>
            <consortium name="Genoscope - CEA"/>
            <person name="William W."/>
        </authorList>
    </citation>
    <scope>NUCLEOTIDE SEQUENCE [LARGE SCALE GENOMIC DNA]</scope>
</reference>
<evidence type="ECO:0000256" key="1">
    <source>
        <dbReference type="SAM" id="SignalP"/>
    </source>
</evidence>
<evidence type="ECO:0000313" key="3">
    <source>
        <dbReference type="Proteomes" id="UP001159428"/>
    </source>
</evidence>
<gene>
    <name evidence="2" type="ORF">PMEA_00021391</name>
</gene>
<comment type="caution">
    <text evidence="2">The sequence shown here is derived from an EMBL/GenBank/DDBJ whole genome shotgun (WGS) entry which is preliminary data.</text>
</comment>
<protein>
    <recommendedName>
        <fullName evidence="4">Lectin</fullName>
    </recommendedName>
</protein>
<evidence type="ECO:0008006" key="4">
    <source>
        <dbReference type="Google" id="ProtNLM"/>
    </source>
</evidence>
<dbReference type="Proteomes" id="UP001159428">
    <property type="component" value="Unassembled WGS sequence"/>
</dbReference>
<accession>A0AAU9VVB7</accession>
<sequence length="239" mass="26380">MIILHLSMTLYITLTSLSAMTASGCRCFTCSQSRDPISPAWQVDLNTNRVYGTRDASVVLLESFKVVPGVCANQGKIRITFDKCWGSKRTARIDLWFAAQVTGFSFDIADSPTVNGYGGDAGTTTKGAEVHGLNKNFLIFTNDFTGHQDYTTNGHLTVESKAKVISDHMTIYISHERVEVTNYRGYQAVYDSRYLFQLSGQLIGRPPSTATDVWLSMNRVISGTYRSGTGLCKVAISWV</sequence>
<keyword evidence="1" id="KW-0732">Signal</keyword>
<dbReference type="AlphaFoldDB" id="A0AAU9VVB7"/>
<organism evidence="2 3">
    <name type="scientific">Pocillopora meandrina</name>
    <dbReference type="NCBI Taxonomy" id="46732"/>
    <lineage>
        <taxon>Eukaryota</taxon>
        <taxon>Metazoa</taxon>
        <taxon>Cnidaria</taxon>
        <taxon>Anthozoa</taxon>
        <taxon>Hexacorallia</taxon>
        <taxon>Scleractinia</taxon>
        <taxon>Astrocoeniina</taxon>
        <taxon>Pocilloporidae</taxon>
        <taxon>Pocillopora</taxon>
    </lineage>
</organism>
<feature type="chain" id="PRO_5043415149" description="Lectin" evidence="1">
    <location>
        <begin position="25"/>
        <end position="239"/>
    </location>
</feature>
<dbReference type="EMBL" id="CALNXJ010000004">
    <property type="protein sequence ID" value="CAH3037851.1"/>
    <property type="molecule type" value="Genomic_DNA"/>
</dbReference>
<feature type="signal peptide" evidence="1">
    <location>
        <begin position="1"/>
        <end position="24"/>
    </location>
</feature>
<proteinExistence type="predicted"/>
<evidence type="ECO:0000313" key="2">
    <source>
        <dbReference type="EMBL" id="CAH3037851.1"/>
    </source>
</evidence>